<proteinExistence type="predicted"/>
<gene>
    <name evidence="2" type="ORF">g.30397</name>
</gene>
<name>A0A1B6BZU0_9HEMI</name>
<feature type="non-terminal residue" evidence="2">
    <location>
        <position position="1"/>
    </location>
</feature>
<dbReference type="AlphaFoldDB" id="A0A1B6BZU0"/>
<dbReference type="EMBL" id="GEDC01030516">
    <property type="protein sequence ID" value="JAS06782.1"/>
    <property type="molecule type" value="Transcribed_RNA"/>
</dbReference>
<evidence type="ECO:0000256" key="1">
    <source>
        <dbReference type="SAM" id="MobiDB-lite"/>
    </source>
</evidence>
<organism evidence="2">
    <name type="scientific">Clastoptera arizonana</name>
    <name type="common">Arizona spittle bug</name>
    <dbReference type="NCBI Taxonomy" id="38151"/>
    <lineage>
        <taxon>Eukaryota</taxon>
        <taxon>Metazoa</taxon>
        <taxon>Ecdysozoa</taxon>
        <taxon>Arthropoda</taxon>
        <taxon>Hexapoda</taxon>
        <taxon>Insecta</taxon>
        <taxon>Pterygota</taxon>
        <taxon>Neoptera</taxon>
        <taxon>Paraneoptera</taxon>
        <taxon>Hemiptera</taxon>
        <taxon>Auchenorrhyncha</taxon>
        <taxon>Cercopoidea</taxon>
        <taxon>Clastopteridae</taxon>
        <taxon>Clastoptera</taxon>
    </lineage>
</organism>
<feature type="region of interest" description="Disordered" evidence="1">
    <location>
        <begin position="28"/>
        <end position="58"/>
    </location>
</feature>
<accession>A0A1B6BZU0</accession>
<sequence length="123" mass="14012">SSLNDLNSNTSIPALGSDGDSVCSTQFLDPSCQGSSGSGGEQYKTKRRRRFTHHSNRNSVEVTRRHSNFAFKKLRRELLSKEIKLLELDLEMKAKKYNLELQVEQTKLQYYQKKVAMLVNGNS</sequence>
<evidence type="ECO:0000313" key="2">
    <source>
        <dbReference type="EMBL" id="JAS06782.1"/>
    </source>
</evidence>
<reference evidence="2" key="1">
    <citation type="submission" date="2015-12" db="EMBL/GenBank/DDBJ databases">
        <title>De novo transcriptome assembly of four potential Pierce s Disease insect vectors from Arizona vineyards.</title>
        <authorList>
            <person name="Tassone E.E."/>
        </authorList>
    </citation>
    <scope>NUCLEOTIDE SEQUENCE</scope>
</reference>
<feature type="compositionally biased region" description="Basic residues" evidence="1">
    <location>
        <begin position="45"/>
        <end position="56"/>
    </location>
</feature>
<protein>
    <submittedName>
        <fullName evidence="2">Uncharacterized protein</fullName>
    </submittedName>
</protein>